<dbReference type="GO" id="GO:0009035">
    <property type="term" value="F:type I site-specific deoxyribonuclease activity"/>
    <property type="evidence" value="ECO:0007669"/>
    <property type="project" value="UniProtKB-EC"/>
</dbReference>
<evidence type="ECO:0000256" key="8">
    <source>
        <dbReference type="ARBA" id="ARBA00022801"/>
    </source>
</evidence>
<dbReference type="InterPro" id="IPR040980">
    <property type="entry name" value="SWI2_SNF2"/>
</dbReference>
<dbReference type="Pfam" id="PF04313">
    <property type="entry name" value="HSDR_N"/>
    <property type="match status" value="1"/>
</dbReference>
<reference evidence="15" key="1">
    <citation type="submission" date="2016-03" db="EMBL/GenBank/DDBJ databases">
        <authorList>
            <person name="Ploux O."/>
        </authorList>
    </citation>
    <scope>NUCLEOTIDE SEQUENCE [LARGE SCALE GENOMIC DNA]</scope>
    <source>
        <strain evidence="15">BS258</strain>
    </source>
</reference>
<keyword evidence="14" id="KW-0347">Helicase</keyword>
<dbReference type="InterPro" id="IPR051268">
    <property type="entry name" value="Type-I_R_enzyme_R_subunit"/>
</dbReference>
<evidence type="ECO:0000256" key="9">
    <source>
        <dbReference type="ARBA" id="ARBA00022840"/>
    </source>
</evidence>
<comment type="similarity">
    <text evidence="2 11">Belongs to the HsdR family.</text>
</comment>
<comment type="subunit">
    <text evidence="3 11">The type I restriction/modification system is composed of three polypeptides R, M and S.</text>
</comment>
<proteinExistence type="inferred from homology"/>
<evidence type="ECO:0000256" key="2">
    <source>
        <dbReference type="ARBA" id="ARBA00008598"/>
    </source>
</evidence>
<dbReference type="AlphaFoldDB" id="A0A144M8I3"/>
<dbReference type="REBASE" id="143419">
    <property type="entry name" value="Bep258ORF2385P"/>
</dbReference>
<dbReference type="Pfam" id="PF22679">
    <property type="entry name" value="T1R_D3-like"/>
    <property type="match status" value="1"/>
</dbReference>
<dbReference type="InterPro" id="IPR055180">
    <property type="entry name" value="HsdR_RecA-like_helicase_dom_2"/>
</dbReference>
<dbReference type="InterPro" id="IPR027417">
    <property type="entry name" value="P-loop_NTPase"/>
</dbReference>
<dbReference type="GO" id="GO:0003677">
    <property type="term" value="F:DNA binding"/>
    <property type="evidence" value="ECO:0007669"/>
    <property type="project" value="UniProtKB-KW"/>
</dbReference>
<dbReference type="GO" id="GO:0009307">
    <property type="term" value="P:DNA restriction-modification system"/>
    <property type="evidence" value="ECO:0007669"/>
    <property type="project" value="UniProtKB-KW"/>
</dbReference>
<dbReference type="GO" id="GO:0004386">
    <property type="term" value="F:helicase activity"/>
    <property type="evidence" value="ECO:0007669"/>
    <property type="project" value="UniProtKB-KW"/>
</dbReference>
<dbReference type="InterPro" id="IPR021810">
    <property type="entry name" value="T1RH-like_C"/>
</dbReference>
<evidence type="ECO:0000256" key="6">
    <source>
        <dbReference type="ARBA" id="ARBA00022747"/>
    </source>
</evidence>
<name>A0A144M8I3_BRELN</name>
<evidence type="ECO:0000313" key="15">
    <source>
        <dbReference type="Proteomes" id="UP000075950"/>
    </source>
</evidence>
<dbReference type="CDD" id="cd22332">
    <property type="entry name" value="HsdR_N"/>
    <property type="match status" value="1"/>
</dbReference>
<evidence type="ECO:0000256" key="7">
    <source>
        <dbReference type="ARBA" id="ARBA00022759"/>
    </source>
</evidence>
<dbReference type="KEGG" id="bly:A2T55_02400"/>
<dbReference type="SMART" id="SM00487">
    <property type="entry name" value="DEXDc"/>
    <property type="match status" value="1"/>
</dbReference>
<feature type="region of interest" description="Disordered" evidence="12">
    <location>
        <begin position="774"/>
        <end position="798"/>
    </location>
</feature>
<dbReference type="InterPro" id="IPR007409">
    <property type="entry name" value="Restrct_endonuc_type1_HsdR_N"/>
</dbReference>
<protein>
    <recommendedName>
        <fullName evidence="11">Type I restriction enzyme endonuclease subunit</fullName>
        <shortName evidence="11">R protein</shortName>
        <ecNumber evidence="11">3.1.21.3</ecNumber>
    </recommendedName>
</protein>
<feature type="domain" description="Helicase ATP-binding" evidence="13">
    <location>
        <begin position="289"/>
        <end position="464"/>
    </location>
</feature>
<dbReference type="RefSeq" id="WP_062860655.1">
    <property type="nucleotide sequence ID" value="NZ_CP014869.1"/>
</dbReference>
<dbReference type="Proteomes" id="UP000075950">
    <property type="component" value="Chromosome"/>
</dbReference>
<dbReference type="Gene3D" id="3.40.50.300">
    <property type="entry name" value="P-loop containing nucleotide triphosphate hydrolases"/>
    <property type="match status" value="3"/>
</dbReference>
<comment type="function">
    <text evidence="11">Subunit R is required for both nuclease and ATPase activities, but not for modification.</text>
</comment>
<evidence type="ECO:0000256" key="12">
    <source>
        <dbReference type="SAM" id="MobiDB-lite"/>
    </source>
</evidence>
<evidence type="ECO:0000256" key="11">
    <source>
        <dbReference type="RuleBase" id="RU364115"/>
    </source>
</evidence>
<dbReference type="Gene3D" id="3.90.1570.50">
    <property type="match status" value="1"/>
</dbReference>
<dbReference type="InterPro" id="IPR014001">
    <property type="entry name" value="Helicase_ATP-bd"/>
</dbReference>
<keyword evidence="10 11" id="KW-0238">DNA-binding</keyword>
<dbReference type="Pfam" id="PF11867">
    <property type="entry name" value="T1RH-like_C"/>
    <property type="match status" value="1"/>
</dbReference>
<dbReference type="EMBL" id="CP014869">
    <property type="protein sequence ID" value="AMT92789.1"/>
    <property type="molecule type" value="Genomic_DNA"/>
</dbReference>
<dbReference type="InterPro" id="IPR004473">
    <property type="entry name" value="Restrct_endonuc_typeI_HsdR"/>
</dbReference>
<keyword evidence="6 11" id="KW-0680">Restriction system</keyword>
<evidence type="ECO:0000313" key="14">
    <source>
        <dbReference type="EMBL" id="AMT92789.1"/>
    </source>
</evidence>
<keyword evidence="9 11" id="KW-0067">ATP-binding</keyword>
<dbReference type="NCBIfam" id="TIGR00348">
    <property type="entry name" value="hsdR"/>
    <property type="match status" value="1"/>
</dbReference>
<evidence type="ECO:0000256" key="3">
    <source>
        <dbReference type="ARBA" id="ARBA00011296"/>
    </source>
</evidence>
<organism evidence="14 15">
    <name type="scientific">Brevibacterium linens</name>
    <dbReference type="NCBI Taxonomy" id="1703"/>
    <lineage>
        <taxon>Bacteria</taxon>
        <taxon>Bacillati</taxon>
        <taxon>Actinomycetota</taxon>
        <taxon>Actinomycetes</taxon>
        <taxon>Micrococcales</taxon>
        <taxon>Brevibacteriaceae</taxon>
        <taxon>Brevibacterium</taxon>
    </lineage>
</organism>
<dbReference type="Pfam" id="PF18766">
    <property type="entry name" value="SWI2_SNF2"/>
    <property type="match status" value="1"/>
</dbReference>
<dbReference type="CDD" id="cd18030">
    <property type="entry name" value="DEXHc_RE_I_HsdR"/>
    <property type="match status" value="1"/>
</dbReference>
<keyword evidence="7" id="KW-0255">Endonuclease</keyword>
<comment type="catalytic activity">
    <reaction evidence="1 11">
        <text>Endonucleolytic cleavage of DNA to give random double-stranded fragments with terminal 5'-phosphates, ATP is simultaneously hydrolyzed.</text>
        <dbReference type="EC" id="3.1.21.3"/>
    </reaction>
</comment>
<keyword evidence="8 11" id="KW-0378">Hydrolase</keyword>
<evidence type="ECO:0000256" key="1">
    <source>
        <dbReference type="ARBA" id="ARBA00000851"/>
    </source>
</evidence>
<evidence type="ECO:0000256" key="10">
    <source>
        <dbReference type="ARBA" id="ARBA00023125"/>
    </source>
</evidence>
<dbReference type="SUPFAM" id="SSF52540">
    <property type="entry name" value="P-loop containing nucleoside triphosphate hydrolases"/>
    <property type="match status" value="2"/>
</dbReference>
<evidence type="ECO:0000259" key="13">
    <source>
        <dbReference type="PROSITE" id="PS51192"/>
    </source>
</evidence>
<dbReference type="CDD" id="cd18800">
    <property type="entry name" value="SF2_C_EcoR124I-like"/>
    <property type="match status" value="1"/>
</dbReference>
<dbReference type="PROSITE" id="PS51192">
    <property type="entry name" value="HELICASE_ATP_BIND_1"/>
    <property type="match status" value="1"/>
</dbReference>
<dbReference type="PANTHER" id="PTHR30195">
    <property type="entry name" value="TYPE I SITE-SPECIFIC DEOXYRIBONUCLEASE PROTEIN SUBUNIT M AND R"/>
    <property type="match status" value="1"/>
</dbReference>
<dbReference type="GO" id="GO:0005524">
    <property type="term" value="F:ATP binding"/>
    <property type="evidence" value="ECO:0007669"/>
    <property type="project" value="UniProtKB-KW"/>
</dbReference>
<dbReference type="PANTHER" id="PTHR30195:SF15">
    <property type="entry name" value="TYPE I RESTRICTION ENZYME HINDI ENDONUCLEASE SUBUNIT"/>
    <property type="match status" value="1"/>
</dbReference>
<accession>A0A144M8I3</accession>
<keyword evidence="5 11" id="KW-0547">Nucleotide-binding</keyword>
<dbReference type="EC" id="3.1.21.3" evidence="11"/>
<evidence type="ECO:0000256" key="5">
    <source>
        <dbReference type="ARBA" id="ARBA00022741"/>
    </source>
</evidence>
<gene>
    <name evidence="14" type="ORF">A2T55_02400</name>
</gene>
<sequence length="1074" mass="120075">MIPESEWETFHIDRLVENGWEHVPGPEVTPGQTDGRTEWDGLVLKTRAAQALRTLNPGVPPRYLDEALGEILAAASADPIAENFRFHGYLTHGYRGISYIDADGTEQNPTIRLFSHRPEDNSYLAINQVTIRNREIERRFDIVLYVNGFPLVIMEIKRAGDANTGEREAYAQLQTYLREFPDAFSCCALTVVSDGVNAKYGTPFTPFNHYSPWNVDDDGAVVALGRDHTDTGASLGSEVLIDGVFNQERFGQIIRNFIAFDEGADGLAKRVAKPHQYFAVTKAVGTTVEAVRSDGRAGVVWHTQGSGKSMEMELYAHLVAIRPELKNPTIVVVTDRTELDSQLFETFDRSQLLAENPVKISSRQELREALTHKATGGIYFSTLQKFGRTDSERADGLDHPELSNRRNIIVIVDEAHRSHYDELDGFARHIRDALPRASFIAFTGTPISFADRNTQEVFGDVIDTYDLSRAVSDGATVPVVYEPRLIEMGLGQEVSEDDLNTSADEATAGLDDVERTRVEQSVAVINSVYGNHERLQLLAADIVEHWEQRSESMRPFIAAPGKAMIVCATREICARLYEEIIELRPDWHSDDVDAGKIKVVYSSNSSDSGLIAKHRRRQGQNKTIQKRIKDVDDELELVIVKDMMLTGFDAPQLHTLYLDRPLKNALLMQTLARVNRTYRGKADGLMVAYAPIANNLRNALAEYTVRDQETEPMGRKFDDAVRVVHEFLDALDTLCAGYDWRAKLDGQPGSHIKAALGLTNYLRDPAHADVTLAQQPRGLGDDGTENSSDTDAAEDSGLAENYRRLSGSLARAWALARGSDELKDRRADAQFYEEVRVWMAKFDAQERQASGRPVSEDVELMLAGLLEESTHAGEIVDIYEAAGLAKPSLQDLTPDLTHQAQKSPTPHLAIEALRDVLTDRATQLTKSNLVRQKAFSERIRELMNRYTNQQLTSAEVIAELVELAREVADEGNRGQQFDPPLDWKELAFYDAVAENESAVQSQGADTLAQIARELVGIMQRDVKTDWTVRDDVRAKLRTSVKLLLIRHKYPPDRRKEAIQLVIDQMEELAKVQAA</sequence>
<keyword evidence="4" id="KW-0540">Nuclease</keyword>
<evidence type="ECO:0000256" key="4">
    <source>
        <dbReference type="ARBA" id="ARBA00022722"/>
    </source>
</evidence>